<dbReference type="RefSeq" id="XP_003682838.1">
    <property type="nucleotide sequence ID" value="XM_003682790.1"/>
</dbReference>
<name>G8ZZ02_TORDE</name>
<dbReference type="Gene3D" id="3.40.50.1820">
    <property type="entry name" value="alpha/beta hydrolase"/>
    <property type="match status" value="1"/>
</dbReference>
<evidence type="ECO:0000259" key="3">
    <source>
        <dbReference type="Pfam" id="PF05057"/>
    </source>
</evidence>
<evidence type="ECO:0000313" key="5">
    <source>
        <dbReference type="Proteomes" id="UP000005627"/>
    </source>
</evidence>
<keyword evidence="5" id="KW-1185">Reference proteome</keyword>
<dbReference type="PANTHER" id="PTHR12482">
    <property type="entry name" value="LIPASE ROG1-RELATED-RELATED"/>
    <property type="match status" value="1"/>
</dbReference>
<dbReference type="InParanoid" id="G8ZZ02"/>
<dbReference type="KEGG" id="tdl:TDEL_0G02600"/>
<evidence type="ECO:0000256" key="1">
    <source>
        <dbReference type="ARBA" id="ARBA00007920"/>
    </source>
</evidence>
<dbReference type="eggNOG" id="KOG4372">
    <property type="taxonomic scope" value="Eukaryota"/>
</dbReference>
<dbReference type="InterPro" id="IPR029058">
    <property type="entry name" value="AB_hydrolase_fold"/>
</dbReference>
<evidence type="ECO:0000256" key="2">
    <source>
        <dbReference type="ARBA" id="ARBA00022963"/>
    </source>
</evidence>
<gene>
    <name evidence="4" type="primary">TDEL0G02600</name>
    <name evidence="4" type="ORF">TDEL_0G02600</name>
</gene>
<dbReference type="GeneID" id="11504843"/>
<dbReference type="AlphaFoldDB" id="G8ZZ02"/>
<comment type="similarity">
    <text evidence="1">Belongs to the putative lipase ROG1 family.</text>
</comment>
<dbReference type="InterPro" id="IPR016445">
    <property type="entry name" value="Rog1_fam"/>
</dbReference>
<dbReference type="FunCoup" id="G8ZZ02">
    <property type="interactions" value="38"/>
</dbReference>
<accession>G8ZZ02</accession>
<dbReference type="GO" id="GO:0047372">
    <property type="term" value="F:monoacylglycerol lipase activity"/>
    <property type="evidence" value="ECO:0007669"/>
    <property type="project" value="EnsemblFungi"/>
</dbReference>
<dbReference type="PANTHER" id="PTHR12482:SF62">
    <property type="entry name" value="LIPASE ROG1-RELATED"/>
    <property type="match status" value="1"/>
</dbReference>
<proteinExistence type="inferred from homology"/>
<reference evidence="4 5" key="1">
    <citation type="journal article" date="2011" name="Proc. Natl. Acad. Sci. U.S.A.">
        <title>Evolutionary erosion of yeast sex chromosomes by mating-type switching accidents.</title>
        <authorList>
            <person name="Gordon J.L."/>
            <person name="Armisen D."/>
            <person name="Proux-Wera E."/>
            <person name="Oheigeartaigh S.S."/>
            <person name="Byrne K.P."/>
            <person name="Wolfe K.H."/>
        </authorList>
    </citation>
    <scope>NUCLEOTIDE SEQUENCE [LARGE SCALE GENOMIC DNA]</scope>
    <source>
        <strain evidence="5">ATCC 10662 / CBS 1146 / NBRC 0425 / NCYC 2629 / NRRL Y-866</strain>
    </source>
</reference>
<protein>
    <recommendedName>
        <fullName evidence="3">DUF676 domain-containing protein</fullName>
    </recommendedName>
</protein>
<keyword evidence="2" id="KW-0442">Lipid degradation</keyword>
<dbReference type="SUPFAM" id="SSF53474">
    <property type="entry name" value="alpha/beta-Hydrolases"/>
    <property type="match status" value="1"/>
</dbReference>
<dbReference type="Pfam" id="PF05057">
    <property type="entry name" value="DUF676"/>
    <property type="match status" value="1"/>
</dbReference>
<keyword evidence="2" id="KW-0443">Lipid metabolism</keyword>
<sequence length="674" mass="75626">MTETIEPQVLFNYKSAVGIGEVERYVISYDLYEGNEIPSDISLDSLWLKVKNIESLSYRAAYLAGPFILYCDVRTKDYHHSQKIIASVDQPRFEPTLQAQQSCIAELSVHQIKPQYVWIVDIISQILFTTNTQVSFEIVLGNCKEALIDNVASGIPSNLDVSKITITRLTTLDLWNLPAEINLHQKKKKHLVMLTHGLHSNVSADMAYMMEQIYKSQENYPHEQIVVKGYTGNTCQTERGVKYLGTKLAEYIIKEVYDESMTKISFIAHSLGGLVQVFAIAYIMVRYPWFFKKVTPVNFIAIASPFLGIVTDNPAYINLLLSYGVIGKAGQDLSLVKDAAYGKPLLSLLPGDPVKGVMARFKRRTLYINAVNDGIVPLYTASMLFLDYDDVLKELRKVEDEEGLKAEPSNIDIPQGNFLSRTVVSPFTKVIGLLAPQKFPSKNSTIPKISFMESAVSLLIPPLPDISFILDPNSRDPVIIHDKVYTEDDIPQEPAEDEGTFEASTNILLSSFTADRGKSGKSQMVEESIARHWHKGLSWRKVVVALKPDAHNNIIVRRRFANAYGWPVLDHLISVHFNGDDKELVGDDDLPVSAERNRTKIDLEEPDKNVEWITKADNPTIFDEGPTGMISTVGDMLGTFFKDRLSSFVNAEPISTNKESRLLSYEDTNGEIQS</sequence>
<dbReference type="GO" id="GO:0005737">
    <property type="term" value="C:cytoplasm"/>
    <property type="evidence" value="ECO:0007669"/>
    <property type="project" value="EnsemblFungi"/>
</dbReference>
<dbReference type="InterPro" id="IPR007751">
    <property type="entry name" value="DUF676_lipase-like"/>
</dbReference>
<dbReference type="EMBL" id="HE616748">
    <property type="protein sequence ID" value="CCE93627.1"/>
    <property type="molecule type" value="Genomic_DNA"/>
</dbReference>
<dbReference type="GO" id="GO:0016042">
    <property type="term" value="P:lipid catabolic process"/>
    <property type="evidence" value="ECO:0007669"/>
    <property type="project" value="UniProtKB-KW"/>
</dbReference>
<dbReference type="HOGENOM" id="CLU_007367_1_0_1"/>
<feature type="domain" description="DUF676" evidence="3">
    <location>
        <begin position="186"/>
        <end position="380"/>
    </location>
</feature>
<evidence type="ECO:0000313" key="4">
    <source>
        <dbReference type="EMBL" id="CCE93627.1"/>
    </source>
</evidence>
<dbReference type="STRING" id="1076872.G8ZZ02"/>
<dbReference type="PIRSF" id="PIRSF005412">
    <property type="entry name" value="UCP005412_abhydr"/>
    <property type="match status" value="1"/>
</dbReference>
<dbReference type="OrthoDB" id="5368485at2759"/>
<organism evidence="4 5">
    <name type="scientific">Torulaspora delbrueckii</name>
    <name type="common">Yeast</name>
    <name type="synonym">Candida colliculosa</name>
    <dbReference type="NCBI Taxonomy" id="4950"/>
    <lineage>
        <taxon>Eukaryota</taxon>
        <taxon>Fungi</taxon>
        <taxon>Dikarya</taxon>
        <taxon>Ascomycota</taxon>
        <taxon>Saccharomycotina</taxon>
        <taxon>Saccharomycetes</taxon>
        <taxon>Saccharomycetales</taxon>
        <taxon>Saccharomycetaceae</taxon>
        <taxon>Torulaspora</taxon>
    </lineage>
</organism>
<dbReference type="GO" id="GO:0005634">
    <property type="term" value="C:nucleus"/>
    <property type="evidence" value="ECO:0007669"/>
    <property type="project" value="EnsemblFungi"/>
</dbReference>
<dbReference type="Proteomes" id="UP000005627">
    <property type="component" value="Chromosome 7"/>
</dbReference>
<dbReference type="InterPro" id="IPR044294">
    <property type="entry name" value="Lipase-like"/>
</dbReference>